<dbReference type="EMBL" id="JADEWZ010000001">
    <property type="protein sequence ID" value="MBE9114377.1"/>
    <property type="molecule type" value="Genomic_DNA"/>
</dbReference>
<keyword evidence="1" id="KW-0812">Transmembrane</keyword>
<feature type="transmembrane region" description="Helical" evidence="1">
    <location>
        <begin position="7"/>
        <end position="33"/>
    </location>
</feature>
<dbReference type="NCBIfam" id="NF033183">
    <property type="entry name" value="colliding_TM"/>
    <property type="match status" value="1"/>
</dbReference>
<keyword evidence="3" id="KW-1185">Reference proteome</keyword>
<feature type="transmembrane region" description="Helical" evidence="1">
    <location>
        <begin position="39"/>
        <end position="59"/>
    </location>
</feature>
<accession>A0A8J7B2H9</accession>
<feature type="transmembrane region" description="Helical" evidence="1">
    <location>
        <begin position="132"/>
        <end position="159"/>
    </location>
</feature>
<proteinExistence type="predicted"/>
<keyword evidence="1" id="KW-1133">Transmembrane helix</keyword>
<sequence>MSFRSEPFLWIHLAGLAVLPLFLELTWLGLAIAESLVPVWLELILLAIVGIVPIAWMQWQKPFDIFSLLFVALQPQQLTSQQRQILRLFKTRKHRVLTLFAVLAMGWALWKLAVFAPLAAPAAARLTQSRGLGLGLAIVGFLGSNLFLQVPISVLGVLLTSNGQFEVTEPLTPEEVSQSVTVLGFRVGNILPTVASNNL</sequence>
<name>A0A8J7B2H9_9CYAN</name>
<comment type="caution">
    <text evidence="2">The sequence shown here is derived from an EMBL/GenBank/DDBJ whole genome shotgun (WGS) entry which is preliminary data.</text>
</comment>
<dbReference type="RefSeq" id="WP_194027459.1">
    <property type="nucleotide sequence ID" value="NZ_JADEWZ010000001.1"/>
</dbReference>
<protein>
    <submittedName>
        <fullName evidence="2">Low-complexity tail membrane protein</fullName>
    </submittedName>
</protein>
<reference evidence="2" key="1">
    <citation type="submission" date="2020-10" db="EMBL/GenBank/DDBJ databases">
        <authorList>
            <person name="Castelo-Branco R."/>
            <person name="Eusebio N."/>
            <person name="Adriana R."/>
            <person name="Vieira A."/>
            <person name="Brugerolle De Fraissinette N."/>
            <person name="Rezende De Castro R."/>
            <person name="Schneider M.P."/>
            <person name="Vasconcelos V."/>
            <person name="Leao P.N."/>
        </authorList>
    </citation>
    <scope>NUCLEOTIDE SEQUENCE</scope>
    <source>
        <strain evidence="2">LEGE 07157</strain>
    </source>
</reference>
<dbReference type="AlphaFoldDB" id="A0A8J7B2H9"/>
<organism evidence="2 3">
    <name type="scientific">Lusitaniella coriacea LEGE 07157</name>
    <dbReference type="NCBI Taxonomy" id="945747"/>
    <lineage>
        <taxon>Bacteria</taxon>
        <taxon>Bacillati</taxon>
        <taxon>Cyanobacteriota</taxon>
        <taxon>Cyanophyceae</taxon>
        <taxon>Spirulinales</taxon>
        <taxon>Lusitaniellaceae</taxon>
        <taxon>Lusitaniella</taxon>
    </lineage>
</organism>
<gene>
    <name evidence="2" type="ORF">IQ249_00550</name>
</gene>
<feature type="transmembrane region" description="Helical" evidence="1">
    <location>
        <begin position="96"/>
        <end position="120"/>
    </location>
</feature>
<keyword evidence="1" id="KW-0472">Membrane</keyword>
<dbReference type="InterPro" id="IPR049610">
    <property type="entry name" value="LCTMP-like"/>
</dbReference>
<evidence type="ECO:0000256" key="1">
    <source>
        <dbReference type="SAM" id="Phobius"/>
    </source>
</evidence>
<evidence type="ECO:0000313" key="2">
    <source>
        <dbReference type="EMBL" id="MBE9114377.1"/>
    </source>
</evidence>
<evidence type="ECO:0000313" key="3">
    <source>
        <dbReference type="Proteomes" id="UP000654482"/>
    </source>
</evidence>
<dbReference type="Proteomes" id="UP000654482">
    <property type="component" value="Unassembled WGS sequence"/>
</dbReference>